<evidence type="ECO:0000313" key="2">
    <source>
        <dbReference type="EMBL" id="SBT72380.1"/>
    </source>
</evidence>
<sequence length="448" mass="52804">MDITIFFCNQIYLHSDHSTDAVNLCKEFVHFFTLLNSEYSDTITNGTRSKYPEFLNYWLNHQLQARNISTLKLNFFDILKTYYHIYGAKNTSNDKINIINDPYFTRIYLLYELYKIYYELSSGNNPSCSKFLHNFKTHYTVAWKKCFSEDDPEFCSALKTFKQLYEVNKNSSFPLCQKEGINSLRQLVSPQKTKARDGKSKKIGSYLIYSSYNGATAGLKQIMTQNINKNFLSKPLLRSSYYSKLYELISLQYNFLREFIVEYYKNNKEEYGKIYEYCSTLPENTESYCKIYQDICAHYINHLSTIKNIKEEELDQGNEALQWLISEYSCAAIIFQLGKDNNILSNITPILVGTVAGGFFVLFFLKILKSDQTMSNLHEENDQYPLENNSEFYMNNQSDRQIHLSYNSAWKRLCYCNIVLQLNHEITVKHQTYYVLYGIIFYKKNKIK</sequence>
<keyword evidence="1" id="KW-0812">Transmembrane</keyword>
<dbReference type="EMBL" id="FLRJ01000047">
    <property type="protein sequence ID" value="SBT72380.1"/>
    <property type="molecule type" value="Genomic_DNA"/>
</dbReference>
<evidence type="ECO:0000313" key="3">
    <source>
        <dbReference type="Proteomes" id="UP000243200"/>
    </source>
</evidence>
<dbReference type="VEuPathDB" id="PlasmoDB:POWCR01_000021400"/>
<dbReference type="Proteomes" id="UP000243200">
    <property type="component" value="Unassembled WGS sequence"/>
</dbReference>
<keyword evidence="1" id="KW-1133">Transmembrane helix</keyword>
<evidence type="ECO:0000256" key="1">
    <source>
        <dbReference type="SAM" id="Phobius"/>
    </source>
</evidence>
<name>A0A1C3KFG0_PLAOA</name>
<keyword evidence="1" id="KW-0472">Membrane</keyword>
<dbReference type="AlphaFoldDB" id="A0A1C3KFG0"/>
<feature type="transmembrane region" description="Helical" evidence="1">
    <location>
        <begin position="343"/>
        <end position="365"/>
    </location>
</feature>
<gene>
    <name evidence="2" type="primary">PowCR01_000021400</name>
    <name evidence="2" type="ORF">POWCR01_000021400</name>
</gene>
<accession>A0A1C3KFG0</accession>
<dbReference type="OrthoDB" id="382559at2759"/>
<protein>
    <submittedName>
        <fullName evidence="2">PIR protein</fullName>
    </submittedName>
</protein>
<organism evidence="2 3">
    <name type="scientific">Plasmodium ovale</name>
    <name type="common">malaria parasite P. ovale</name>
    <dbReference type="NCBI Taxonomy" id="36330"/>
    <lineage>
        <taxon>Eukaryota</taxon>
        <taxon>Sar</taxon>
        <taxon>Alveolata</taxon>
        <taxon>Apicomplexa</taxon>
        <taxon>Aconoidasida</taxon>
        <taxon>Haemosporida</taxon>
        <taxon>Plasmodiidae</taxon>
        <taxon>Plasmodium</taxon>
        <taxon>Plasmodium (Plasmodium)</taxon>
    </lineage>
</organism>
<reference evidence="2 3" key="1">
    <citation type="submission" date="2016-06" db="EMBL/GenBank/DDBJ databases">
        <authorList>
            <consortium name="Pathogen Informatics"/>
        </authorList>
    </citation>
    <scope>NUCLEOTIDE SEQUENCE [LARGE SCALE GENOMIC DNA]</scope>
</reference>
<dbReference type="VEuPathDB" id="PlasmoDB:PocGH01_00125300"/>
<proteinExistence type="predicted"/>